<name>A0ACB9KMJ7_BAUVA</name>
<sequence>MVLHRNRARLGAVADAMMQFAEEHNISVRGHNILWDDPEYQPSWVQSLWPAQLRKATYEWLLSVTTKYKGHGMLSMKIFSIHFLRVSLKQILQRKFIRWFKKLIQERCCSLMNMVMI</sequence>
<accession>A0ACB9KMJ7</accession>
<evidence type="ECO:0000313" key="2">
    <source>
        <dbReference type="Proteomes" id="UP000828941"/>
    </source>
</evidence>
<organism evidence="1 2">
    <name type="scientific">Bauhinia variegata</name>
    <name type="common">Purple orchid tree</name>
    <name type="synonym">Phanera variegata</name>
    <dbReference type="NCBI Taxonomy" id="167791"/>
    <lineage>
        <taxon>Eukaryota</taxon>
        <taxon>Viridiplantae</taxon>
        <taxon>Streptophyta</taxon>
        <taxon>Embryophyta</taxon>
        <taxon>Tracheophyta</taxon>
        <taxon>Spermatophyta</taxon>
        <taxon>Magnoliopsida</taxon>
        <taxon>eudicotyledons</taxon>
        <taxon>Gunneridae</taxon>
        <taxon>Pentapetalae</taxon>
        <taxon>rosids</taxon>
        <taxon>fabids</taxon>
        <taxon>Fabales</taxon>
        <taxon>Fabaceae</taxon>
        <taxon>Cercidoideae</taxon>
        <taxon>Cercideae</taxon>
        <taxon>Bauhiniinae</taxon>
        <taxon>Bauhinia</taxon>
    </lineage>
</organism>
<gene>
    <name evidence="1" type="ORF">L6164_032113</name>
</gene>
<comment type="caution">
    <text evidence="1">The sequence shown here is derived from an EMBL/GenBank/DDBJ whole genome shotgun (WGS) entry which is preliminary data.</text>
</comment>
<proteinExistence type="predicted"/>
<dbReference type="EMBL" id="CM039438">
    <property type="protein sequence ID" value="KAI4298567.1"/>
    <property type="molecule type" value="Genomic_DNA"/>
</dbReference>
<evidence type="ECO:0000313" key="1">
    <source>
        <dbReference type="EMBL" id="KAI4298567.1"/>
    </source>
</evidence>
<protein>
    <submittedName>
        <fullName evidence="1">Uncharacterized protein</fullName>
    </submittedName>
</protein>
<dbReference type="Proteomes" id="UP000828941">
    <property type="component" value="Chromosome 13"/>
</dbReference>
<reference evidence="1 2" key="1">
    <citation type="journal article" date="2022" name="DNA Res.">
        <title>Chromosomal-level genome assembly of the orchid tree Bauhinia variegata (Leguminosae; Cercidoideae) supports the allotetraploid origin hypothesis of Bauhinia.</title>
        <authorList>
            <person name="Zhong Y."/>
            <person name="Chen Y."/>
            <person name="Zheng D."/>
            <person name="Pang J."/>
            <person name="Liu Y."/>
            <person name="Luo S."/>
            <person name="Meng S."/>
            <person name="Qian L."/>
            <person name="Wei D."/>
            <person name="Dai S."/>
            <person name="Zhou R."/>
        </authorList>
    </citation>
    <scope>NUCLEOTIDE SEQUENCE [LARGE SCALE GENOMIC DNA]</scope>
    <source>
        <strain evidence="1">BV-YZ2020</strain>
    </source>
</reference>
<keyword evidence="2" id="KW-1185">Reference proteome</keyword>